<dbReference type="Gene3D" id="2.60.40.630">
    <property type="entry name" value="STAT transcription factor, DNA-binding domain"/>
    <property type="match status" value="1"/>
</dbReference>
<keyword evidence="5" id="KW-0010">Activator</keyword>
<dbReference type="GO" id="GO:0003677">
    <property type="term" value="F:DNA binding"/>
    <property type="evidence" value="ECO:0007669"/>
    <property type="project" value="UniProtKB-KW"/>
</dbReference>
<evidence type="ECO:0000256" key="3">
    <source>
        <dbReference type="ARBA" id="ARBA00023015"/>
    </source>
</evidence>
<accession>A0A0K0EIX2</accession>
<dbReference type="Gene3D" id="1.10.238.10">
    <property type="entry name" value="EF-hand"/>
    <property type="match status" value="1"/>
</dbReference>
<evidence type="ECO:0000256" key="5">
    <source>
        <dbReference type="ARBA" id="ARBA00023159"/>
    </source>
</evidence>
<dbReference type="InterPro" id="IPR057515">
    <property type="entry name" value="STATB_N"/>
</dbReference>
<dbReference type="InterPro" id="IPR012345">
    <property type="entry name" value="STAT_TF_DNA-bd_N"/>
</dbReference>
<keyword evidence="3" id="KW-0805">Transcription regulation</keyword>
<evidence type="ECO:0000313" key="11">
    <source>
        <dbReference type="WBParaSite" id="TCONS_00007939.p1"/>
    </source>
</evidence>
<keyword evidence="9" id="KW-1185">Reference proteome</keyword>
<keyword evidence="7" id="KW-0539">Nucleus</keyword>
<comment type="subcellular location">
    <subcellularLocation>
        <location evidence="1">Nucleus</location>
    </subcellularLocation>
</comment>
<dbReference type="STRING" id="6248.A0A0K0EIX2"/>
<sequence length="584" mass="67393">MSLYGQVYDVDGNSLQSQSPFSSIQSPDTENAQIDQNFVYYHNISAEQYQIFKEHVDMLFNGKVPIHEQQYYLSTIIQHVEEYIFPAFEQEKSYLINTVLCGWAIKQQKVSIGSVWSQTAHYKTLSTISTQFEYFGELLEQTLNGLFHLKTFNQNFQHFSILFERLKEIVHFFLYYSIIVSRQPPSVSVKCGDAENHRRSRFWFNTEIRVLGGKAFNIDTLNGGKHIKCHLITDETAKILLTSAYKEILDNEDFTLEPMISSITSNNYNETGTSAFFEDMRLSKKGPLRRDSVASRRYHLCYSINLSAKHDIQLIGKKVSLPFAVLVGPKVEVEARLFLERSFANLVQSPSCELPSEVGYEEMAEALEMKFQSIIETPLKSTDTIPIIKPRMLTNQAKHHIIMRLKPNTDAKILLDNFMKSPVAEEFCLKKGSTTDGEWKLVPFYDWYFKIAEMINKYMSQMWNNELIYGFCSKDEAEYLLQSCPCPTLLIRFSDIEYGKVKISAKYSNNEIQHYWYDTNELASRSLPKELLTNSRFTGVNCIYPNINLEKVLGGNEIKKTSIQNKPRYLQPSAVYFDNQGSAT</sequence>
<dbReference type="Pfam" id="PF24629">
    <property type="entry name" value="STATB_N"/>
    <property type="match status" value="1"/>
</dbReference>
<dbReference type="AlphaFoldDB" id="A0A0K0EIX2"/>
<evidence type="ECO:0000256" key="1">
    <source>
        <dbReference type="ARBA" id="ARBA00004123"/>
    </source>
</evidence>
<evidence type="ECO:0000256" key="6">
    <source>
        <dbReference type="ARBA" id="ARBA00023163"/>
    </source>
</evidence>
<protein>
    <submittedName>
        <fullName evidence="10 11">SH2 domain-containing protein</fullName>
    </submittedName>
</protein>
<dbReference type="WBParaSite" id="TCONS_00007939.p1">
    <property type="protein sequence ID" value="TCONS_00007939.p1"/>
    <property type="gene ID" value="XLOC_005949"/>
</dbReference>
<dbReference type="InterPro" id="IPR001217">
    <property type="entry name" value="STAT"/>
</dbReference>
<evidence type="ECO:0000256" key="2">
    <source>
        <dbReference type="ARBA" id="ARBA00022999"/>
    </source>
</evidence>
<dbReference type="WBParaSite" id="SSTP_0000942700.1">
    <property type="protein sequence ID" value="SSTP_0000942700.1"/>
    <property type="gene ID" value="SSTP_0000942700"/>
</dbReference>
<dbReference type="GO" id="GO:0007165">
    <property type="term" value="P:signal transduction"/>
    <property type="evidence" value="ECO:0007669"/>
    <property type="project" value="InterPro"/>
</dbReference>
<name>A0A0K0EIX2_STRER</name>
<dbReference type="SUPFAM" id="SSF55550">
    <property type="entry name" value="SH2 domain"/>
    <property type="match status" value="1"/>
</dbReference>
<keyword evidence="6" id="KW-0804">Transcription</keyword>
<dbReference type="InterPro" id="IPR036860">
    <property type="entry name" value="SH2_dom_sf"/>
</dbReference>
<evidence type="ECO:0000313" key="10">
    <source>
        <dbReference type="WBParaSite" id="SSTP_0000942700.1"/>
    </source>
</evidence>
<evidence type="ECO:0000256" key="7">
    <source>
        <dbReference type="ARBA" id="ARBA00023242"/>
    </source>
</evidence>
<feature type="domain" description="Signal transducer and activator of transcription b N-terminal" evidence="8">
    <location>
        <begin position="36"/>
        <end position="175"/>
    </location>
</feature>
<keyword evidence="4" id="KW-0238">DNA-binding</keyword>
<dbReference type="GO" id="GO:0003700">
    <property type="term" value="F:DNA-binding transcription factor activity"/>
    <property type="evidence" value="ECO:0007669"/>
    <property type="project" value="InterPro"/>
</dbReference>
<dbReference type="PANTHER" id="PTHR11801">
    <property type="entry name" value="SIGNAL TRANSDUCER AND ACTIVATOR OF TRANSCRIPTION"/>
    <property type="match status" value="1"/>
</dbReference>
<evidence type="ECO:0000313" key="9">
    <source>
        <dbReference type="Proteomes" id="UP000035681"/>
    </source>
</evidence>
<keyword evidence="2" id="KW-0727">SH2 domain</keyword>
<reference evidence="10" key="1">
    <citation type="submission" date="2015-08" db="UniProtKB">
        <authorList>
            <consortium name="WormBaseParasite"/>
        </authorList>
    </citation>
    <scope>IDENTIFICATION</scope>
</reference>
<dbReference type="GO" id="GO:0005634">
    <property type="term" value="C:nucleus"/>
    <property type="evidence" value="ECO:0007669"/>
    <property type="project" value="UniProtKB-SubCell"/>
</dbReference>
<proteinExistence type="predicted"/>
<dbReference type="Proteomes" id="UP000035681">
    <property type="component" value="Unplaced"/>
</dbReference>
<dbReference type="Gene3D" id="3.30.505.10">
    <property type="entry name" value="SH2 domain"/>
    <property type="match status" value="1"/>
</dbReference>
<evidence type="ECO:0000259" key="8">
    <source>
        <dbReference type="Pfam" id="PF24629"/>
    </source>
</evidence>
<organism evidence="10">
    <name type="scientific">Strongyloides stercoralis</name>
    <name type="common">Threadworm</name>
    <dbReference type="NCBI Taxonomy" id="6248"/>
    <lineage>
        <taxon>Eukaryota</taxon>
        <taxon>Metazoa</taxon>
        <taxon>Ecdysozoa</taxon>
        <taxon>Nematoda</taxon>
        <taxon>Chromadorea</taxon>
        <taxon>Rhabditida</taxon>
        <taxon>Tylenchina</taxon>
        <taxon>Panagrolaimomorpha</taxon>
        <taxon>Strongyloidoidea</taxon>
        <taxon>Strongyloididae</taxon>
        <taxon>Strongyloides</taxon>
    </lineage>
</organism>
<evidence type="ECO:0000256" key="4">
    <source>
        <dbReference type="ARBA" id="ARBA00023125"/>
    </source>
</evidence>